<evidence type="ECO:0000313" key="3">
    <source>
        <dbReference type="Proteomes" id="UP000008177"/>
    </source>
</evidence>
<dbReference type="AlphaFoldDB" id="G2XZ16"/>
<sequence>MTCSNRIGSVCIDSPCIKSTEMHVPALPNLIPECAVRWMIISFDSRIYIGFPSSEILRHSMHKKRRVPCGVEIVSSDFLTFQDNKTFHQNQITSSYSILCYIVSTNNSLPFCKNIYIKLPVPIHDIFTANITHNLTAIIYTCFKSTCFSHLCEMCFLRRPWKYCVCNNACGDDNISPIWVPECNQIKKFCWEVSSGLLEHDTEFWEQAGNFEFVERECEKCWYRILHIKKRQEEAAAAAEKVARKANDQANLQKEEVRANASFLESGSAISRARGDRYGI</sequence>
<dbReference type="Proteomes" id="UP000008177">
    <property type="component" value="Unplaced contigs"/>
</dbReference>
<protein>
    <submittedName>
        <fullName evidence="2">Uncharacterized protein</fullName>
    </submittedName>
</protein>
<dbReference type="HOGENOM" id="CLU_993938_0_0_1"/>
<accession>G2XZ16</accession>
<gene>
    <name evidence="2" type="ORF">BofuT4_P047210.1</name>
</gene>
<name>G2XZ16_BOTF4</name>
<dbReference type="EMBL" id="FQ790278">
    <property type="protein sequence ID" value="CCD45703.1"/>
    <property type="molecule type" value="Genomic_DNA"/>
</dbReference>
<keyword evidence="1" id="KW-0175">Coiled coil</keyword>
<organism evidence="2 3">
    <name type="scientific">Botryotinia fuckeliana (strain T4)</name>
    <name type="common">Noble rot fungus</name>
    <name type="synonym">Botrytis cinerea</name>
    <dbReference type="NCBI Taxonomy" id="999810"/>
    <lineage>
        <taxon>Eukaryota</taxon>
        <taxon>Fungi</taxon>
        <taxon>Dikarya</taxon>
        <taxon>Ascomycota</taxon>
        <taxon>Pezizomycotina</taxon>
        <taxon>Leotiomycetes</taxon>
        <taxon>Helotiales</taxon>
        <taxon>Sclerotiniaceae</taxon>
        <taxon>Botrytis</taxon>
    </lineage>
</organism>
<dbReference type="InParanoid" id="G2XZ16"/>
<feature type="coiled-coil region" evidence="1">
    <location>
        <begin position="229"/>
        <end position="256"/>
    </location>
</feature>
<reference evidence="3" key="1">
    <citation type="journal article" date="2011" name="PLoS Genet.">
        <title>Genomic analysis of the necrotrophic fungal pathogens Sclerotinia sclerotiorum and Botrytis cinerea.</title>
        <authorList>
            <person name="Amselem J."/>
            <person name="Cuomo C.A."/>
            <person name="van Kan J.A."/>
            <person name="Viaud M."/>
            <person name="Benito E.P."/>
            <person name="Couloux A."/>
            <person name="Coutinho P.M."/>
            <person name="de Vries R.P."/>
            <person name="Dyer P.S."/>
            <person name="Fillinger S."/>
            <person name="Fournier E."/>
            <person name="Gout L."/>
            <person name="Hahn M."/>
            <person name="Kohn L."/>
            <person name="Lapalu N."/>
            <person name="Plummer K.M."/>
            <person name="Pradier J.M."/>
            <person name="Quevillon E."/>
            <person name="Sharon A."/>
            <person name="Simon A."/>
            <person name="ten Have A."/>
            <person name="Tudzynski B."/>
            <person name="Tudzynski P."/>
            <person name="Wincker P."/>
            <person name="Andrew M."/>
            <person name="Anthouard V."/>
            <person name="Beever R.E."/>
            <person name="Beffa R."/>
            <person name="Benoit I."/>
            <person name="Bouzid O."/>
            <person name="Brault B."/>
            <person name="Chen Z."/>
            <person name="Choquer M."/>
            <person name="Collemare J."/>
            <person name="Cotton P."/>
            <person name="Danchin E.G."/>
            <person name="Da Silva C."/>
            <person name="Gautier A."/>
            <person name="Giraud C."/>
            <person name="Giraud T."/>
            <person name="Gonzalez C."/>
            <person name="Grossetete S."/>
            <person name="Guldener U."/>
            <person name="Henrissat B."/>
            <person name="Howlett B.J."/>
            <person name="Kodira C."/>
            <person name="Kretschmer M."/>
            <person name="Lappartient A."/>
            <person name="Leroch M."/>
            <person name="Levis C."/>
            <person name="Mauceli E."/>
            <person name="Neuveglise C."/>
            <person name="Oeser B."/>
            <person name="Pearson M."/>
            <person name="Poulain J."/>
            <person name="Poussereau N."/>
            <person name="Quesneville H."/>
            <person name="Rascle C."/>
            <person name="Schumacher J."/>
            <person name="Segurens B."/>
            <person name="Sexton A."/>
            <person name="Silva E."/>
            <person name="Sirven C."/>
            <person name="Soanes D.M."/>
            <person name="Talbot N.J."/>
            <person name="Templeton M."/>
            <person name="Yandava C."/>
            <person name="Yarden O."/>
            <person name="Zeng Q."/>
            <person name="Rollins J.A."/>
            <person name="Lebrun M.H."/>
            <person name="Dickman M."/>
        </authorList>
    </citation>
    <scope>NUCLEOTIDE SEQUENCE [LARGE SCALE GENOMIC DNA]</scope>
    <source>
        <strain evidence="3">T4</strain>
    </source>
</reference>
<evidence type="ECO:0000313" key="2">
    <source>
        <dbReference type="EMBL" id="CCD45703.1"/>
    </source>
</evidence>
<proteinExistence type="predicted"/>
<evidence type="ECO:0000256" key="1">
    <source>
        <dbReference type="SAM" id="Coils"/>
    </source>
</evidence>